<accession>A0A145Q4E3</accession>
<protein>
    <submittedName>
        <fullName evidence="1">Uncharacterized protein</fullName>
    </submittedName>
</protein>
<sequence length="164" mass="17465">MAVALRLVLVPEDRYEPLALALATSTSAVHRSVARLQHAGICGAGSRTVLDSSLHEFLVYGARYAFPAVHGPERTGLPTAGAHPEIATVFGDGEPIRSLVWPMEGGPARGETLVPLFNGVTKVAARDGRLHKMLACVDAIRVGSTRQRGTASELLQHLIATRLQ</sequence>
<dbReference type="STRING" id="1379270.GEMMAAP_13015"/>
<dbReference type="EMBL" id="CP011454">
    <property type="protein sequence ID" value="AMW06843.1"/>
    <property type="molecule type" value="Genomic_DNA"/>
</dbReference>
<evidence type="ECO:0000313" key="1">
    <source>
        <dbReference type="EMBL" id="AMW06843.1"/>
    </source>
</evidence>
<proteinExistence type="predicted"/>
<dbReference type="KEGG" id="gph:GEMMAAP_13015"/>
<organism evidence="1 2">
    <name type="scientific">Gemmatimonas phototrophica</name>
    <dbReference type="NCBI Taxonomy" id="1379270"/>
    <lineage>
        <taxon>Bacteria</taxon>
        <taxon>Pseudomonadati</taxon>
        <taxon>Gemmatimonadota</taxon>
        <taxon>Gemmatimonadia</taxon>
        <taxon>Gemmatimonadales</taxon>
        <taxon>Gemmatimonadaceae</taxon>
        <taxon>Gemmatimonas</taxon>
    </lineage>
</organism>
<name>A0A145Q4E3_9BACT</name>
<evidence type="ECO:0000313" key="2">
    <source>
        <dbReference type="Proteomes" id="UP000076404"/>
    </source>
</evidence>
<dbReference type="Proteomes" id="UP000076404">
    <property type="component" value="Chromosome"/>
</dbReference>
<reference evidence="1 2" key="1">
    <citation type="journal article" date="2014" name="Proc. Natl. Acad. Sci. U.S.A.">
        <title>Functional type 2 photosynthetic reaction centers found in the rare bacterial phylum Gemmatimonadetes.</title>
        <authorList>
            <person name="Zeng Y."/>
            <person name="Feng F."/>
            <person name="Medova H."/>
            <person name="Dean J."/>
            <person name="Koblizek M."/>
        </authorList>
    </citation>
    <scope>NUCLEOTIDE SEQUENCE [LARGE SCALE GENOMIC DNA]</scope>
    <source>
        <strain evidence="1 2">AP64</strain>
    </source>
</reference>
<dbReference type="eggNOG" id="ENOG502ZI89">
    <property type="taxonomic scope" value="Bacteria"/>
</dbReference>
<reference evidence="1 2" key="2">
    <citation type="journal article" date="2016" name="Environ. Microbiol. Rep.">
        <title>Metagenomic evidence for the presence of phototrophic Gemmatimonadetes bacteria in diverse environments.</title>
        <authorList>
            <person name="Zeng Y."/>
            <person name="Baumbach J."/>
            <person name="Barbosa E.G."/>
            <person name="Azevedo V."/>
            <person name="Zhang C."/>
            <person name="Koblizek M."/>
        </authorList>
    </citation>
    <scope>NUCLEOTIDE SEQUENCE [LARGE SCALE GENOMIC DNA]</scope>
    <source>
        <strain evidence="1 2">AP64</strain>
    </source>
</reference>
<keyword evidence="2" id="KW-1185">Reference proteome</keyword>
<dbReference type="AlphaFoldDB" id="A0A145Q4E3"/>
<gene>
    <name evidence="1" type="ORF">GEMMAAP_13015</name>
</gene>